<keyword evidence="2" id="KW-1185">Reference proteome</keyword>
<evidence type="ECO:0000313" key="2">
    <source>
        <dbReference type="Proteomes" id="UP001183226"/>
    </source>
</evidence>
<protein>
    <recommendedName>
        <fullName evidence="3">XRE family transcriptional regulator</fullName>
    </recommendedName>
</protein>
<sequence>MTAAGYTTHVARGRALGVDRTTAARVGSGDLPPSAAIIARALHLLDRRFDDLFVVLPDDGATCP</sequence>
<proteinExistence type="predicted"/>
<dbReference type="RefSeq" id="WP_311547613.1">
    <property type="nucleotide sequence ID" value="NZ_JAVREK010000035.1"/>
</dbReference>
<name>A0ABU2L0Q3_9ACTN</name>
<evidence type="ECO:0000313" key="1">
    <source>
        <dbReference type="EMBL" id="MDT0305097.1"/>
    </source>
</evidence>
<dbReference type="EMBL" id="JAVREK010000035">
    <property type="protein sequence ID" value="MDT0305097.1"/>
    <property type="molecule type" value="Genomic_DNA"/>
</dbReference>
<dbReference type="Proteomes" id="UP001183226">
    <property type="component" value="Unassembled WGS sequence"/>
</dbReference>
<evidence type="ECO:0008006" key="3">
    <source>
        <dbReference type="Google" id="ProtNLM"/>
    </source>
</evidence>
<organism evidence="1 2">
    <name type="scientific">Streptomonospora wellingtoniae</name>
    <dbReference type="NCBI Taxonomy" id="3075544"/>
    <lineage>
        <taxon>Bacteria</taxon>
        <taxon>Bacillati</taxon>
        <taxon>Actinomycetota</taxon>
        <taxon>Actinomycetes</taxon>
        <taxon>Streptosporangiales</taxon>
        <taxon>Nocardiopsidaceae</taxon>
        <taxon>Streptomonospora</taxon>
    </lineage>
</organism>
<gene>
    <name evidence="1" type="ORF">RM446_23485</name>
</gene>
<accession>A0ABU2L0Q3</accession>
<reference evidence="2" key="1">
    <citation type="submission" date="2023-07" db="EMBL/GenBank/DDBJ databases">
        <title>30 novel species of actinomycetes from the DSMZ collection.</title>
        <authorList>
            <person name="Nouioui I."/>
        </authorList>
    </citation>
    <scope>NUCLEOTIDE SEQUENCE [LARGE SCALE GENOMIC DNA]</scope>
    <source>
        <strain evidence="2">DSM 45055</strain>
    </source>
</reference>
<comment type="caution">
    <text evidence="1">The sequence shown here is derived from an EMBL/GenBank/DDBJ whole genome shotgun (WGS) entry which is preliminary data.</text>
</comment>